<keyword evidence="1" id="KW-1185">Reference proteome</keyword>
<organism evidence="1 2">
    <name type="scientific">Coffea arabica</name>
    <name type="common">Arabian coffee</name>
    <dbReference type="NCBI Taxonomy" id="13443"/>
    <lineage>
        <taxon>Eukaryota</taxon>
        <taxon>Viridiplantae</taxon>
        <taxon>Streptophyta</taxon>
        <taxon>Embryophyta</taxon>
        <taxon>Tracheophyta</taxon>
        <taxon>Spermatophyta</taxon>
        <taxon>Magnoliopsida</taxon>
        <taxon>eudicotyledons</taxon>
        <taxon>Gunneridae</taxon>
        <taxon>Pentapetalae</taxon>
        <taxon>asterids</taxon>
        <taxon>lamiids</taxon>
        <taxon>Gentianales</taxon>
        <taxon>Rubiaceae</taxon>
        <taxon>Ixoroideae</taxon>
        <taxon>Gardenieae complex</taxon>
        <taxon>Bertiereae - Coffeeae clade</taxon>
        <taxon>Coffeeae</taxon>
        <taxon>Coffea</taxon>
    </lineage>
</organism>
<accession>A0A6P6USG8</accession>
<dbReference type="GeneID" id="113714138"/>
<protein>
    <recommendedName>
        <fullName evidence="3">Transposase</fullName>
    </recommendedName>
</protein>
<dbReference type="GO" id="GO:0003676">
    <property type="term" value="F:nucleic acid binding"/>
    <property type="evidence" value="ECO:0007669"/>
    <property type="project" value="InterPro"/>
</dbReference>
<name>A0A6P6USG8_COFAR</name>
<dbReference type="Gene3D" id="3.30.420.10">
    <property type="entry name" value="Ribonuclease H-like superfamily/Ribonuclease H"/>
    <property type="match status" value="1"/>
</dbReference>
<dbReference type="RefSeq" id="XP_027093735.1">
    <property type="nucleotide sequence ID" value="XM_027237934.1"/>
</dbReference>
<dbReference type="Proteomes" id="UP001652660">
    <property type="component" value="Chromosome 10c"/>
</dbReference>
<reference evidence="2" key="2">
    <citation type="submission" date="2025-08" db="UniProtKB">
        <authorList>
            <consortium name="RefSeq"/>
        </authorList>
    </citation>
    <scope>IDENTIFICATION</scope>
    <source>
        <tissue evidence="2">Leaves</tissue>
    </source>
</reference>
<reference evidence="1" key="1">
    <citation type="journal article" date="2025" name="Foods">
        <title>Unveiling the Microbial Signatures of Arabica Coffee Cherries: Insights into Ripeness Specific Diversity, Functional Traits, and Implications for Quality and Safety.</title>
        <authorList>
            <consortium name="RefSeq"/>
            <person name="Tenea G.N."/>
            <person name="Cifuentes V."/>
            <person name="Reyes P."/>
            <person name="Cevallos-Vallejos M."/>
        </authorList>
    </citation>
    <scope>NUCLEOTIDE SEQUENCE [LARGE SCALE GENOMIC DNA]</scope>
</reference>
<evidence type="ECO:0008006" key="3">
    <source>
        <dbReference type="Google" id="ProtNLM"/>
    </source>
</evidence>
<dbReference type="PANTHER" id="PTHR47169">
    <property type="entry name" value="OS01G0541250 PROTEIN"/>
    <property type="match status" value="1"/>
</dbReference>
<dbReference type="AlphaFoldDB" id="A0A6P6USG8"/>
<dbReference type="OrthoDB" id="155387at2759"/>
<evidence type="ECO:0000313" key="2">
    <source>
        <dbReference type="RefSeq" id="XP_027093735.1"/>
    </source>
</evidence>
<dbReference type="PANTHER" id="PTHR47169:SF2">
    <property type="entry name" value="OS01G0541250 PROTEIN"/>
    <property type="match status" value="1"/>
</dbReference>
<sequence length="269" mass="30985">MHNIIHIDEKWFYMSKRSENYYLLPDEEEPLRTCQSKNFIPKVMFLAAISRPRFDTQRTEIFSGKVGIFPFVTQEPAKRTSVNRSVGTLETKPITSIKKEVIKSFLIEKVLPAIKAKWPRDDLRQPIFIQQDNARTHIGIDDANFCRAATEDGFDIRLMYQPANSPDLNVLDLGFFRAIQSLTHKEAPTTVDELVNAVVKSFEAFSTVESDKIFLTLQTCMIEIMKAKGSNKYKIPHSKKVVLERYGQLPTRMKCNPTLVQEVLDYLSF</sequence>
<dbReference type="InterPro" id="IPR036397">
    <property type="entry name" value="RNaseH_sf"/>
</dbReference>
<evidence type="ECO:0000313" key="1">
    <source>
        <dbReference type="Proteomes" id="UP001652660"/>
    </source>
</evidence>
<gene>
    <name evidence="2" type="primary">LOC113714138</name>
</gene>
<proteinExistence type="predicted"/>